<name>A0A4Y8LXU6_9BACL</name>
<dbReference type="Gene3D" id="3.30.530.20">
    <property type="match status" value="1"/>
</dbReference>
<comment type="caution">
    <text evidence="3">The sequence shown here is derived from an EMBL/GenBank/DDBJ whole genome shotgun (WGS) entry which is preliminary data.</text>
</comment>
<evidence type="ECO:0000313" key="4">
    <source>
        <dbReference type="Proteomes" id="UP000297900"/>
    </source>
</evidence>
<dbReference type="Pfam" id="PF08327">
    <property type="entry name" value="AHSA1"/>
    <property type="match status" value="1"/>
</dbReference>
<evidence type="ECO:0000313" key="3">
    <source>
        <dbReference type="EMBL" id="TFE25946.1"/>
    </source>
</evidence>
<dbReference type="RefSeq" id="WP_135152490.1">
    <property type="nucleotide sequence ID" value="NZ_SOMN01000016.1"/>
</dbReference>
<evidence type="ECO:0000259" key="2">
    <source>
        <dbReference type="Pfam" id="PF08327"/>
    </source>
</evidence>
<dbReference type="Proteomes" id="UP000297900">
    <property type="component" value="Unassembled WGS sequence"/>
</dbReference>
<dbReference type="InterPro" id="IPR023393">
    <property type="entry name" value="START-like_dom_sf"/>
</dbReference>
<evidence type="ECO:0000256" key="1">
    <source>
        <dbReference type="ARBA" id="ARBA00006817"/>
    </source>
</evidence>
<accession>A0A4Y8LXU6</accession>
<reference evidence="3 4" key="1">
    <citation type="submission" date="2019-03" db="EMBL/GenBank/DDBJ databases">
        <title>Cohnella endophytica sp. nov., a novel endophytic bacterium isolated from bark of Sonneratia apetala.</title>
        <authorList>
            <person name="Tuo L."/>
        </authorList>
    </citation>
    <scope>NUCLEOTIDE SEQUENCE [LARGE SCALE GENOMIC DNA]</scope>
    <source>
        <strain evidence="3 4">CCTCC AB 208254</strain>
    </source>
</reference>
<feature type="domain" description="Activator of Hsp90 ATPase homologue 1/2-like C-terminal" evidence="2">
    <location>
        <begin position="11"/>
        <end position="140"/>
    </location>
</feature>
<keyword evidence="4" id="KW-1185">Reference proteome</keyword>
<protein>
    <submittedName>
        <fullName evidence="3">Polyketide cyclase</fullName>
    </submittedName>
</protein>
<dbReference type="AlphaFoldDB" id="A0A4Y8LXU6"/>
<comment type="similarity">
    <text evidence="1">Belongs to the AHA1 family.</text>
</comment>
<dbReference type="EMBL" id="SOMN01000016">
    <property type="protein sequence ID" value="TFE25946.1"/>
    <property type="molecule type" value="Genomic_DNA"/>
</dbReference>
<dbReference type="OrthoDB" id="9800600at2"/>
<organism evidence="3 4">
    <name type="scientific">Cohnella luojiensis</name>
    <dbReference type="NCBI Taxonomy" id="652876"/>
    <lineage>
        <taxon>Bacteria</taxon>
        <taxon>Bacillati</taxon>
        <taxon>Bacillota</taxon>
        <taxon>Bacilli</taxon>
        <taxon>Bacillales</taxon>
        <taxon>Paenibacillaceae</taxon>
        <taxon>Cohnella</taxon>
    </lineage>
</organism>
<dbReference type="SUPFAM" id="SSF55961">
    <property type="entry name" value="Bet v1-like"/>
    <property type="match status" value="1"/>
</dbReference>
<gene>
    <name evidence="3" type="ORF">E2980_12310</name>
</gene>
<dbReference type="InterPro" id="IPR013538">
    <property type="entry name" value="ASHA1/2-like_C"/>
</dbReference>
<proteinExistence type="inferred from homology"/>
<sequence length="151" mass="16988">MELKFVLYVGASPEKIWETLTQPEGTKATFFGSVIRSSFEEGSSYEYVGPGVDGDETIHTYGKILTFEPNKVFSCLEHPGPSYRPNHAELTTRITITLEPVGETNTTKMTLVNDQWTENHPSFETTAENWPMILSNIKTFAETGKTLDFGW</sequence>